<dbReference type="InterPro" id="IPR010104">
    <property type="entry name" value="TonB_rcpt_bac"/>
</dbReference>
<reference evidence="13 14" key="1">
    <citation type="submission" date="2022-04" db="EMBL/GenBank/DDBJ databases">
        <title>Genome sequence of soybean root-associated Caulobacter segnis RL271.</title>
        <authorList>
            <person name="Longley R."/>
            <person name="Bonito G."/>
            <person name="Trigodet F."/>
            <person name="Crosson S."/>
            <person name="Fiebig A."/>
        </authorList>
    </citation>
    <scope>NUCLEOTIDE SEQUENCE [LARGE SCALE GENOMIC DNA]</scope>
    <source>
        <strain evidence="13 14">RL271</strain>
    </source>
</reference>
<sequence length="890" mass="97131">MNFRQYALLGTALSGVLLAGAASAQDATPTGNDQVDAVVVTGFRKSLATALQTKRNDIRVSDGISAEDLGKFPSDNIAEAIQRIPGVQIQNVNGRGATISIRGLGPQYAKVTLNGQDFANPNFIDGFRFDIIQTELASAVQVYKSPTADMDMGGLAGTIDISTAKPLDINGQKLILSAKAQKAKLADGGVNPAFGLVYANQYLDGRLGVYAGVNYQELDDRADYAFMDRWYTASGAANEFSGTVATPAGTLVPRRFRYRRIDRTSERTQFNAGVEYKATDNLKLGFTGVYSKDATKYNVNQMVFGNFAKSSVTPVTIANGAATVVNLGNFTFDNNRQLEVRDLSTQAYTGYARWDLAPNWQANVIVHYTKGDGYLTEEAAIIEPRIASGSLDFSNPDNIKFTMSSAATDPSVYATSNLAWATYPNGAQNHQVTDSKSAQLDVKYEADWGVVSELQFGGKLKKEGFDRYVTRRDFFDDFFQYVPTYTTNNPKVTNFLDGAITGVNSWLTPDIEAYRKALAAKGVNVPAVYNPQDSYGLSRNVDSLYAMANLRGELGPVPFRANVGARYESTKQTVNANLTDGCDCDIQNVIGKLSTTTKYDDILPSANVVFDLTDSLILRLAAAKTLVRPILDSSSRLNTTQFEAKDSAGQTTVFVDQGSPTLKPLTAKNLDVSLEWYYGQGAGLSFGAFAKDVKNGTFTSLVCPTSWGNVNLTKSASTSDCVGANGKIYDITVTQNDPSVVKLRGYEINWQQSLDAWLPIEGFGIIANYTYVDPKYSATGFSLRNLSRKSGNLTGYWENDKFSTRVSANYRSAYEQNSVDSFFAREGHTIKSGVQVDFSASYNLNDHMTLTAAGQNLFNKKEEAYKNTPALWQETGVFGPSYQVSFIYKM</sequence>
<dbReference type="Gene3D" id="2.40.170.20">
    <property type="entry name" value="TonB-dependent receptor, beta-barrel domain"/>
    <property type="match status" value="1"/>
</dbReference>
<gene>
    <name evidence="13" type="ORF">MZV50_13295</name>
</gene>
<keyword evidence="14" id="KW-1185">Reference proteome</keyword>
<evidence type="ECO:0000256" key="7">
    <source>
        <dbReference type="ARBA" id="ARBA00023237"/>
    </source>
</evidence>
<evidence type="ECO:0000259" key="12">
    <source>
        <dbReference type="Pfam" id="PF07715"/>
    </source>
</evidence>
<evidence type="ECO:0000256" key="1">
    <source>
        <dbReference type="ARBA" id="ARBA00004571"/>
    </source>
</evidence>
<feature type="signal peptide" evidence="10">
    <location>
        <begin position="1"/>
        <end position="24"/>
    </location>
</feature>
<evidence type="ECO:0000256" key="10">
    <source>
        <dbReference type="SAM" id="SignalP"/>
    </source>
</evidence>
<dbReference type="PANTHER" id="PTHR40980:SF3">
    <property type="entry name" value="TONB-DEPENDENT RECEPTOR-LIKE BETA-BARREL DOMAIN-CONTAINING PROTEIN"/>
    <property type="match status" value="1"/>
</dbReference>
<comment type="subcellular location">
    <subcellularLocation>
        <location evidence="1 8">Cell outer membrane</location>
        <topology evidence="1 8">Multi-pass membrane protein</topology>
    </subcellularLocation>
</comment>
<dbReference type="Proteomes" id="UP001057520">
    <property type="component" value="Chromosome"/>
</dbReference>
<dbReference type="SUPFAM" id="SSF56935">
    <property type="entry name" value="Porins"/>
    <property type="match status" value="1"/>
</dbReference>
<evidence type="ECO:0000259" key="11">
    <source>
        <dbReference type="Pfam" id="PF00593"/>
    </source>
</evidence>
<organism evidence="13 14">
    <name type="scientific">Caulobacter segnis</name>
    <dbReference type="NCBI Taxonomy" id="88688"/>
    <lineage>
        <taxon>Bacteria</taxon>
        <taxon>Pseudomonadati</taxon>
        <taxon>Pseudomonadota</taxon>
        <taxon>Alphaproteobacteria</taxon>
        <taxon>Caulobacterales</taxon>
        <taxon>Caulobacteraceae</taxon>
        <taxon>Caulobacter</taxon>
    </lineage>
</organism>
<feature type="chain" id="PRO_5045700501" evidence="10">
    <location>
        <begin position="25"/>
        <end position="890"/>
    </location>
</feature>
<comment type="similarity">
    <text evidence="8 9">Belongs to the TonB-dependent receptor family.</text>
</comment>
<keyword evidence="13" id="KW-0675">Receptor</keyword>
<feature type="domain" description="TonB-dependent receptor plug" evidence="12">
    <location>
        <begin position="63"/>
        <end position="158"/>
    </location>
</feature>
<keyword evidence="10" id="KW-0732">Signal</keyword>
<dbReference type="InterPro" id="IPR039426">
    <property type="entry name" value="TonB-dep_rcpt-like"/>
</dbReference>
<evidence type="ECO:0000256" key="9">
    <source>
        <dbReference type="RuleBase" id="RU003357"/>
    </source>
</evidence>
<dbReference type="InterPro" id="IPR036942">
    <property type="entry name" value="Beta-barrel_TonB_sf"/>
</dbReference>
<evidence type="ECO:0000313" key="13">
    <source>
        <dbReference type="EMBL" id="USQ98457.1"/>
    </source>
</evidence>
<dbReference type="PROSITE" id="PS52016">
    <property type="entry name" value="TONB_DEPENDENT_REC_3"/>
    <property type="match status" value="1"/>
</dbReference>
<keyword evidence="4 8" id="KW-0812">Transmembrane</keyword>
<keyword evidence="2 8" id="KW-0813">Transport</keyword>
<dbReference type="PANTHER" id="PTHR40980">
    <property type="entry name" value="PLUG DOMAIN-CONTAINING PROTEIN"/>
    <property type="match status" value="1"/>
</dbReference>
<evidence type="ECO:0000256" key="4">
    <source>
        <dbReference type="ARBA" id="ARBA00022692"/>
    </source>
</evidence>
<dbReference type="Pfam" id="PF00593">
    <property type="entry name" value="TonB_dep_Rec_b-barrel"/>
    <property type="match status" value="1"/>
</dbReference>
<dbReference type="InterPro" id="IPR000531">
    <property type="entry name" value="Beta-barrel_TonB"/>
</dbReference>
<evidence type="ECO:0000256" key="2">
    <source>
        <dbReference type="ARBA" id="ARBA00022448"/>
    </source>
</evidence>
<dbReference type="InterPro" id="IPR037066">
    <property type="entry name" value="Plug_dom_sf"/>
</dbReference>
<keyword evidence="3 8" id="KW-1134">Transmembrane beta strand</keyword>
<evidence type="ECO:0000256" key="8">
    <source>
        <dbReference type="PROSITE-ProRule" id="PRU01360"/>
    </source>
</evidence>
<evidence type="ECO:0000256" key="3">
    <source>
        <dbReference type="ARBA" id="ARBA00022452"/>
    </source>
</evidence>
<dbReference type="NCBIfam" id="TIGR01782">
    <property type="entry name" value="TonB-Xanth-Caul"/>
    <property type="match status" value="1"/>
</dbReference>
<dbReference type="Gene3D" id="2.170.130.10">
    <property type="entry name" value="TonB-dependent receptor, plug domain"/>
    <property type="match status" value="1"/>
</dbReference>
<feature type="domain" description="TonB-dependent receptor-like beta-barrel" evidence="11">
    <location>
        <begin position="397"/>
        <end position="857"/>
    </location>
</feature>
<proteinExistence type="inferred from homology"/>
<name>A0ABY5A2H4_9CAUL</name>
<dbReference type="InterPro" id="IPR012910">
    <property type="entry name" value="Plug_dom"/>
</dbReference>
<evidence type="ECO:0000256" key="5">
    <source>
        <dbReference type="ARBA" id="ARBA00023077"/>
    </source>
</evidence>
<evidence type="ECO:0000256" key="6">
    <source>
        <dbReference type="ARBA" id="ARBA00023136"/>
    </source>
</evidence>
<protein>
    <submittedName>
        <fullName evidence="13">TonB-dependent receptor</fullName>
    </submittedName>
</protein>
<dbReference type="Pfam" id="PF07715">
    <property type="entry name" value="Plug"/>
    <property type="match status" value="1"/>
</dbReference>
<evidence type="ECO:0000313" key="14">
    <source>
        <dbReference type="Proteomes" id="UP001057520"/>
    </source>
</evidence>
<accession>A0ABY5A2H4</accession>
<keyword evidence="6 8" id="KW-0472">Membrane</keyword>
<keyword evidence="5 9" id="KW-0798">TonB box</keyword>
<keyword evidence="7 8" id="KW-0998">Cell outer membrane</keyword>
<dbReference type="EMBL" id="CP096040">
    <property type="protein sequence ID" value="USQ98457.1"/>
    <property type="molecule type" value="Genomic_DNA"/>
</dbReference>
<dbReference type="CDD" id="cd01347">
    <property type="entry name" value="ligand_gated_channel"/>
    <property type="match status" value="1"/>
</dbReference>